<feature type="non-terminal residue" evidence="1">
    <location>
        <position position="58"/>
    </location>
</feature>
<sequence length="58" mass="6563">MTTKEMRWLASKGVGMCRPMTQVPRKSLWRSNVKRGWASWKLASHASSTRLSGSSHCL</sequence>
<protein>
    <submittedName>
        <fullName evidence="1">Uncharacterized protein</fullName>
    </submittedName>
</protein>
<proteinExistence type="predicted"/>
<evidence type="ECO:0000313" key="1">
    <source>
        <dbReference type="EMBL" id="CAE7819827.1"/>
    </source>
</evidence>
<gene>
    <name evidence="1" type="ORF">SNEC2469_LOCUS24381</name>
</gene>
<keyword evidence="2" id="KW-1185">Reference proteome</keyword>
<dbReference type="EMBL" id="CAJNJA010046801">
    <property type="protein sequence ID" value="CAE7819827.1"/>
    <property type="molecule type" value="Genomic_DNA"/>
</dbReference>
<dbReference type="OrthoDB" id="10312971at2759"/>
<organism evidence="1 2">
    <name type="scientific">Symbiodinium necroappetens</name>
    <dbReference type="NCBI Taxonomy" id="1628268"/>
    <lineage>
        <taxon>Eukaryota</taxon>
        <taxon>Sar</taxon>
        <taxon>Alveolata</taxon>
        <taxon>Dinophyceae</taxon>
        <taxon>Suessiales</taxon>
        <taxon>Symbiodiniaceae</taxon>
        <taxon>Symbiodinium</taxon>
    </lineage>
</organism>
<accession>A0A812ZBX0</accession>
<comment type="caution">
    <text evidence="1">The sequence shown here is derived from an EMBL/GenBank/DDBJ whole genome shotgun (WGS) entry which is preliminary data.</text>
</comment>
<reference evidence="1" key="1">
    <citation type="submission" date="2021-02" db="EMBL/GenBank/DDBJ databases">
        <authorList>
            <person name="Dougan E. K."/>
            <person name="Rhodes N."/>
            <person name="Thang M."/>
            <person name="Chan C."/>
        </authorList>
    </citation>
    <scope>NUCLEOTIDE SEQUENCE</scope>
</reference>
<dbReference type="Proteomes" id="UP000601435">
    <property type="component" value="Unassembled WGS sequence"/>
</dbReference>
<evidence type="ECO:0000313" key="2">
    <source>
        <dbReference type="Proteomes" id="UP000601435"/>
    </source>
</evidence>
<name>A0A812ZBX0_9DINO</name>
<dbReference type="AlphaFoldDB" id="A0A812ZBX0"/>